<dbReference type="AlphaFoldDB" id="A0A1Y2H5F6"/>
<feature type="compositionally biased region" description="Polar residues" evidence="2">
    <location>
        <begin position="17"/>
        <end position="28"/>
    </location>
</feature>
<keyword evidence="4" id="KW-1185">Reference proteome</keyword>
<feature type="region of interest" description="Disordered" evidence="2">
    <location>
        <begin position="550"/>
        <end position="569"/>
    </location>
</feature>
<reference evidence="3 4" key="1">
    <citation type="submission" date="2016-07" db="EMBL/GenBank/DDBJ databases">
        <title>Pervasive Adenine N6-methylation of Active Genes in Fungi.</title>
        <authorList>
            <consortium name="DOE Joint Genome Institute"/>
            <person name="Mondo S.J."/>
            <person name="Dannebaum R.O."/>
            <person name="Kuo R.C."/>
            <person name="Labutti K."/>
            <person name="Haridas S."/>
            <person name="Kuo A."/>
            <person name="Salamov A."/>
            <person name="Ahrendt S.R."/>
            <person name="Lipzen A."/>
            <person name="Sullivan W."/>
            <person name="Andreopoulos W.B."/>
            <person name="Clum A."/>
            <person name="Lindquist E."/>
            <person name="Daum C."/>
            <person name="Ramamoorthy G.K."/>
            <person name="Gryganskyi A."/>
            <person name="Culley D."/>
            <person name="Magnuson J.K."/>
            <person name="James T.Y."/>
            <person name="O'Malley M.A."/>
            <person name="Stajich J.E."/>
            <person name="Spatafora J.W."/>
            <person name="Visel A."/>
            <person name="Grigoriev I.V."/>
        </authorList>
    </citation>
    <scope>NUCLEOTIDE SEQUENCE [LARGE SCALE GENOMIC DNA]</scope>
    <source>
        <strain evidence="3 4">NRRL 3116</strain>
    </source>
</reference>
<feature type="region of interest" description="Disordered" evidence="2">
    <location>
        <begin position="347"/>
        <end position="434"/>
    </location>
</feature>
<name>A0A1Y2H5F6_9FUNG</name>
<protein>
    <submittedName>
        <fullName evidence="3">Uncharacterized protein</fullName>
    </submittedName>
</protein>
<dbReference type="OrthoDB" id="2491303at2759"/>
<proteinExistence type="predicted"/>
<feature type="coiled-coil region" evidence="1">
    <location>
        <begin position="438"/>
        <end position="502"/>
    </location>
</feature>
<accession>A0A1Y2H5F6</accession>
<dbReference type="RefSeq" id="XP_021886616.1">
    <property type="nucleotide sequence ID" value="XM_022029569.1"/>
</dbReference>
<evidence type="ECO:0000313" key="4">
    <source>
        <dbReference type="Proteomes" id="UP000193648"/>
    </source>
</evidence>
<feature type="region of interest" description="Disordered" evidence="2">
    <location>
        <begin position="1"/>
        <end position="99"/>
    </location>
</feature>
<organism evidence="3 4">
    <name type="scientific">Lobosporangium transversale</name>
    <dbReference type="NCBI Taxonomy" id="64571"/>
    <lineage>
        <taxon>Eukaryota</taxon>
        <taxon>Fungi</taxon>
        <taxon>Fungi incertae sedis</taxon>
        <taxon>Mucoromycota</taxon>
        <taxon>Mortierellomycotina</taxon>
        <taxon>Mortierellomycetes</taxon>
        <taxon>Mortierellales</taxon>
        <taxon>Mortierellaceae</taxon>
        <taxon>Lobosporangium</taxon>
    </lineage>
</organism>
<comment type="caution">
    <text evidence="3">The sequence shown here is derived from an EMBL/GenBank/DDBJ whole genome shotgun (WGS) entry which is preliminary data.</text>
</comment>
<feature type="compositionally biased region" description="Low complexity" evidence="2">
    <location>
        <begin position="64"/>
        <end position="74"/>
    </location>
</feature>
<feature type="compositionally biased region" description="Acidic residues" evidence="2">
    <location>
        <begin position="357"/>
        <end position="389"/>
    </location>
</feature>
<dbReference type="GeneID" id="33571412"/>
<sequence>MNSTPPPSQQSDRSELAHSSTAQEQQTVNENENENEEPLIRTRPLYANNKSAQPTRVHQHWHQQENQPHQQIHQVQHHQQLHLSQYGRQPPAGQNVGGSPLSFIPTSALLYPSYPGYPVANFQTEFTAPLSPASSFHSPTPSTHSLSPPPLGAMSSISSGSNAYRVKRKATTVTHDSSASRKRPSSSSLQSSELKTQQGMSGRAPSFSFKKEHETCIARQMALPENWPILTARGKARKDRRSKRDVFADIARELNKKFTTEESKLKIGESQVKNKVEAMYRIFCKECTFYNSTGNGDKPGGLTLDEQMNYRCHYFFILFEAGSISDDGEIVVHDNESFVPPMMRQASAKVDVQNNVEDVEWSDTEGSTNEDNDGYNDDDGNNGGDDDVGSSDHGRRATSVASTVASIKSTKSTKKSNQETLSAPPKTKGPQQNDITQVVDFMREAENKKMEIENKKMEIENKKMEIENKKMEVERIRIKMEEEREKRRLKMEEERHAIYKRERELELRGRELELQERELKMALEKRKLQSPERDPSINFNLKNVFAFRSRSNSASPTRSGTAHNNSQGF</sequence>
<gene>
    <name evidence="3" type="ORF">BCR41DRAFT_418034</name>
</gene>
<dbReference type="EMBL" id="MCFF01000001">
    <property type="protein sequence ID" value="ORZ28943.1"/>
    <property type="molecule type" value="Genomic_DNA"/>
</dbReference>
<evidence type="ECO:0000313" key="3">
    <source>
        <dbReference type="EMBL" id="ORZ28943.1"/>
    </source>
</evidence>
<dbReference type="InParanoid" id="A0A1Y2H5F6"/>
<evidence type="ECO:0000256" key="2">
    <source>
        <dbReference type="SAM" id="MobiDB-lite"/>
    </source>
</evidence>
<evidence type="ECO:0000256" key="1">
    <source>
        <dbReference type="SAM" id="Coils"/>
    </source>
</evidence>
<feature type="region of interest" description="Disordered" evidence="2">
    <location>
        <begin position="130"/>
        <end position="206"/>
    </location>
</feature>
<dbReference type="Proteomes" id="UP000193648">
    <property type="component" value="Unassembled WGS sequence"/>
</dbReference>
<keyword evidence="1" id="KW-0175">Coiled coil</keyword>
<feature type="compositionally biased region" description="Low complexity" evidence="2">
    <location>
        <begin position="131"/>
        <end position="146"/>
    </location>
</feature>